<name>A0A1I2ZS84_9RHOB</name>
<evidence type="ECO:0000256" key="1">
    <source>
        <dbReference type="SAM" id="Phobius"/>
    </source>
</evidence>
<feature type="domain" description="FecR protein" evidence="2">
    <location>
        <begin position="133"/>
        <end position="215"/>
    </location>
</feature>
<dbReference type="Pfam" id="PF04773">
    <property type="entry name" value="FecR"/>
    <property type="match status" value="1"/>
</dbReference>
<dbReference type="PANTHER" id="PTHR30273:SF2">
    <property type="entry name" value="PROTEIN FECR"/>
    <property type="match status" value="1"/>
</dbReference>
<dbReference type="InterPro" id="IPR006860">
    <property type="entry name" value="FecR"/>
</dbReference>
<sequence length="326" mass="34928">MTGDPHQRPDDDAMRETARALFLELADRPTARRQARALAWRRADPAHEAAWQRVAAAWQSGGQVSDLAQARGPALSAHLDRIGRMHGRRRRRRRQALAGAVAACLAVAALWVERPHLLQDMAADHVAARARPLSVTLYDGSTVLLDADSALAEADTPTQRRVRLLRGGAYFEVRPGSLPFVVETPEGEVRVLGTGFDVQLLQGAVTVTLAHGRVEVSGAAGSAVLGPGQTVRLTAGGVGPVEQASLESALAWRDGRFVFYDARLADVLGQIERYRRGRIVVATPGLAEERVSGSFALADPDAALASLQASFGFRVLDLGHLTIIGP</sequence>
<reference evidence="3 4" key="1">
    <citation type="submission" date="2016-10" db="EMBL/GenBank/DDBJ databases">
        <authorList>
            <person name="de Groot N.N."/>
        </authorList>
    </citation>
    <scope>NUCLEOTIDE SEQUENCE [LARGE SCALE GENOMIC DNA]</scope>
    <source>
        <strain evidence="3 4">DSM 8537</strain>
    </source>
</reference>
<evidence type="ECO:0000313" key="3">
    <source>
        <dbReference type="EMBL" id="SFH40614.1"/>
    </source>
</evidence>
<feature type="transmembrane region" description="Helical" evidence="1">
    <location>
        <begin position="95"/>
        <end position="112"/>
    </location>
</feature>
<accession>A0A1I2ZS84</accession>
<dbReference type="PANTHER" id="PTHR30273">
    <property type="entry name" value="PERIPLASMIC SIGNAL SENSOR AND SIGMA FACTOR ACTIVATOR FECR-RELATED"/>
    <property type="match status" value="1"/>
</dbReference>
<evidence type="ECO:0000313" key="4">
    <source>
        <dbReference type="Proteomes" id="UP000183635"/>
    </source>
</evidence>
<dbReference type="Gene3D" id="3.55.50.30">
    <property type="match status" value="1"/>
</dbReference>
<dbReference type="Proteomes" id="UP000183635">
    <property type="component" value="Unassembled WGS sequence"/>
</dbReference>
<protein>
    <submittedName>
        <fullName evidence="3">FecR family protein</fullName>
    </submittedName>
</protein>
<dbReference type="Gene3D" id="2.60.120.1440">
    <property type="match status" value="1"/>
</dbReference>
<keyword evidence="1" id="KW-0812">Transmembrane</keyword>
<organism evidence="3 4">
    <name type="scientific">Paracoccus aminovorans</name>
    <dbReference type="NCBI Taxonomy" id="34004"/>
    <lineage>
        <taxon>Bacteria</taxon>
        <taxon>Pseudomonadati</taxon>
        <taxon>Pseudomonadota</taxon>
        <taxon>Alphaproteobacteria</taxon>
        <taxon>Rhodobacterales</taxon>
        <taxon>Paracoccaceae</taxon>
        <taxon>Paracoccus</taxon>
    </lineage>
</organism>
<proteinExistence type="predicted"/>
<dbReference type="PIRSF" id="PIRSF018266">
    <property type="entry name" value="FecR"/>
    <property type="match status" value="1"/>
</dbReference>
<keyword evidence="1" id="KW-1133">Transmembrane helix</keyword>
<keyword evidence="4" id="KW-1185">Reference proteome</keyword>
<evidence type="ECO:0000259" key="2">
    <source>
        <dbReference type="Pfam" id="PF04773"/>
    </source>
</evidence>
<dbReference type="RefSeq" id="WP_074967037.1">
    <property type="nucleotide sequence ID" value="NZ_CBCRYP010000014.1"/>
</dbReference>
<dbReference type="InterPro" id="IPR012373">
    <property type="entry name" value="Ferrdict_sens_TM"/>
</dbReference>
<dbReference type="GO" id="GO:0016989">
    <property type="term" value="F:sigma factor antagonist activity"/>
    <property type="evidence" value="ECO:0007669"/>
    <property type="project" value="TreeGrafter"/>
</dbReference>
<gene>
    <name evidence="3" type="ORF">SAMN04488021_11057</name>
</gene>
<dbReference type="EMBL" id="FOPU01000010">
    <property type="protein sequence ID" value="SFH40614.1"/>
    <property type="molecule type" value="Genomic_DNA"/>
</dbReference>
<keyword evidence="1" id="KW-0472">Membrane</keyword>
<dbReference type="AlphaFoldDB" id="A0A1I2ZS84"/>
<dbReference type="OrthoDB" id="636724at2"/>
<dbReference type="STRING" id="34004.SAMN04488021_11057"/>